<proteinExistence type="predicted"/>
<sequence>MDPDLDVLVEWDDHSQNVVILKDLVIEDGSEFKKGARVRMWWIDKTWWNGTVITFEGEVESDSDDDLPLSHILKKTRTSCEELINLEKGLEEYDDDRDEDYMPSSDSEHSSAVFEPNCCGRLNCKREIFAACPQCLTMMCHDHFIEECTLCKTQSVSTTVEEGKITNKEPENYIIDGEPRVHVEIIEAPSPKKSRRALVKEGRNKGLPYASEKSGNFVPARNQLGDRCNSASCERRGLSCKSLTENRRSVILKAYYDMPSLAEKRRWLTTHVVVTAPFRTTVHQDVRSRKSRTLHYYLPGETGELVQICRMMFLATTGISERQIHTALQKMTTEGVMDDEKRGGRHALVKERDNLIRELCKIHINRFPRTESHYCRATSRFEYLSGDLTVSKMYEMFRKDTGRIDISLATYYRVFKGMKLKFVRLKKDMCGLCEVFRTSGEEEKKRLEDKYTGHIAEKNAVRKLKEMIKSADDPSHILASFDLQQVIYLPKSNRCEVFYKRRLSNYNFTVCNIKDKKVQCYLWHEGIAARGANEIASHVHNFLHKSDTIGVKGVSFFADGCSGQNKNSILPAMLLKFVQTSTYIQEITLYFFETSHGQNEGDAVHSTIERALKRAGEILLPSQLSTLIRMARRDPYSVTEVCTQDIQDWKAFSQHLGVLRVKISEEGDQIDWTNIMQLRVKKGEHMKLFFKLSHIQPLFSTLNLGGRRNSISEFIPERAYSSPPRLSVDKYSDLKSLCLSDTPVVRSPKARLFYANLSH</sequence>
<keyword evidence="2" id="KW-1185">Reference proteome</keyword>
<comment type="caution">
    <text evidence="1">The sequence shown here is derived from an EMBL/GenBank/DDBJ whole genome shotgun (WGS) entry which is preliminary data.</text>
</comment>
<evidence type="ECO:0000313" key="1">
    <source>
        <dbReference type="EMBL" id="KAK6185453.1"/>
    </source>
</evidence>
<dbReference type="PANTHER" id="PTHR10773:SF19">
    <property type="match status" value="1"/>
</dbReference>
<organism evidence="1 2">
    <name type="scientific">Patella caerulea</name>
    <name type="common">Rayed Mediterranean limpet</name>
    <dbReference type="NCBI Taxonomy" id="87958"/>
    <lineage>
        <taxon>Eukaryota</taxon>
        <taxon>Metazoa</taxon>
        <taxon>Spiralia</taxon>
        <taxon>Lophotrochozoa</taxon>
        <taxon>Mollusca</taxon>
        <taxon>Gastropoda</taxon>
        <taxon>Patellogastropoda</taxon>
        <taxon>Patelloidea</taxon>
        <taxon>Patellidae</taxon>
        <taxon>Patella</taxon>
    </lineage>
</organism>
<protein>
    <submittedName>
        <fullName evidence="1">Uncharacterized protein</fullName>
    </submittedName>
</protein>
<dbReference type="EMBL" id="JAZGQO010000006">
    <property type="protein sequence ID" value="KAK6185453.1"/>
    <property type="molecule type" value="Genomic_DNA"/>
</dbReference>
<dbReference type="PANTHER" id="PTHR10773">
    <property type="entry name" value="DNA-DIRECTED RNA POLYMERASES I, II, AND III SUBUNIT RPABC2"/>
    <property type="match status" value="1"/>
</dbReference>
<dbReference type="Proteomes" id="UP001347796">
    <property type="component" value="Unassembled WGS sequence"/>
</dbReference>
<dbReference type="AlphaFoldDB" id="A0AAN8K522"/>
<reference evidence="1 2" key="1">
    <citation type="submission" date="2024-01" db="EMBL/GenBank/DDBJ databases">
        <title>The genome of the rayed Mediterranean limpet Patella caerulea (Linnaeus, 1758).</title>
        <authorList>
            <person name="Anh-Thu Weber A."/>
            <person name="Halstead-Nussloch G."/>
        </authorList>
    </citation>
    <scope>NUCLEOTIDE SEQUENCE [LARGE SCALE GENOMIC DNA]</scope>
    <source>
        <strain evidence="1">AATW-2023a</strain>
        <tissue evidence="1">Whole specimen</tissue>
    </source>
</reference>
<evidence type="ECO:0000313" key="2">
    <source>
        <dbReference type="Proteomes" id="UP001347796"/>
    </source>
</evidence>
<gene>
    <name evidence="1" type="ORF">SNE40_007683</name>
</gene>
<name>A0AAN8K522_PATCE</name>
<accession>A0AAN8K522</accession>